<comment type="caution">
    <text evidence="2">The sequence shown here is derived from an EMBL/GenBank/DDBJ whole genome shotgun (WGS) entry which is preliminary data.</text>
</comment>
<dbReference type="InterPro" id="IPR017880">
    <property type="entry name" value="KilA_N"/>
</dbReference>
<reference evidence="2 5" key="2">
    <citation type="submission" date="2019-07" db="EMBL/GenBank/DDBJ databases">
        <title>Whole genome shotgun sequence of Myxococcus virescens NBRC 100334.</title>
        <authorList>
            <person name="Hosoyama A."/>
            <person name="Uohara A."/>
            <person name="Ohji S."/>
            <person name="Ichikawa N."/>
        </authorList>
    </citation>
    <scope>NUCLEOTIDE SEQUENCE [LARGE SCALE GENOMIC DNA]</scope>
    <source>
        <strain evidence="2 5">NBRC 100334</strain>
    </source>
</reference>
<dbReference type="AlphaFoldDB" id="A0A511HPD8"/>
<dbReference type="Proteomes" id="UP000198717">
    <property type="component" value="Unassembled WGS sequence"/>
</dbReference>
<dbReference type="EMBL" id="BJVY01000074">
    <property type="protein sequence ID" value="GEL75453.1"/>
    <property type="molecule type" value="Genomic_DNA"/>
</dbReference>
<evidence type="ECO:0000313" key="5">
    <source>
        <dbReference type="Proteomes" id="UP000321224"/>
    </source>
</evidence>
<dbReference type="PROSITE" id="PS51301">
    <property type="entry name" value="KILA_N"/>
    <property type="match status" value="1"/>
</dbReference>
<dbReference type="GO" id="GO:0003677">
    <property type="term" value="F:DNA binding"/>
    <property type="evidence" value="ECO:0007669"/>
    <property type="project" value="InterPro"/>
</dbReference>
<reference evidence="3 4" key="1">
    <citation type="submission" date="2016-10" db="EMBL/GenBank/DDBJ databases">
        <authorList>
            <person name="Varghese N."/>
            <person name="Submissions S."/>
        </authorList>
    </citation>
    <scope>NUCLEOTIDE SEQUENCE [LARGE SCALE GENOMIC DNA]</scope>
    <source>
        <strain evidence="3 4">DSM 2260</strain>
    </source>
</reference>
<dbReference type="InterPro" id="IPR005039">
    <property type="entry name" value="Ant_C"/>
</dbReference>
<proteinExistence type="predicted"/>
<evidence type="ECO:0000313" key="2">
    <source>
        <dbReference type="EMBL" id="GEL75453.1"/>
    </source>
</evidence>
<name>A0A511HPD8_9BACT</name>
<organism evidence="2 5">
    <name type="scientific">Myxococcus virescens</name>
    <dbReference type="NCBI Taxonomy" id="83456"/>
    <lineage>
        <taxon>Bacteria</taxon>
        <taxon>Pseudomonadati</taxon>
        <taxon>Myxococcota</taxon>
        <taxon>Myxococcia</taxon>
        <taxon>Myxococcales</taxon>
        <taxon>Cystobacterineae</taxon>
        <taxon>Myxococcaceae</taxon>
        <taxon>Myxococcus</taxon>
    </lineage>
</organism>
<dbReference type="Pfam" id="PF03374">
    <property type="entry name" value="ANT"/>
    <property type="match status" value="1"/>
</dbReference>
<gene>
    <name evidence="2" type="ORF">MVI01_72370</name>
    <name evidence="3" type="ORF">SAMN04488504_108114</name>
</gene>
<dbReference type="InterPro" id="IPR018004">
    <property type="entry name" value="KilA/APSES_HTH"/>
</dbReference>
<evidence type="ECO:0000259" key="1">
    <source>
        <dbReference type="PROSITE" id="PS51301"/>
    </source>
</evidence>
<feature type="domain" description="KilA-N" evidence="1">
    <location>
        <begin position="3"/>
        <end position="116"/>
    </location>
</feature>
<evidence type="ECO:0000313" key="4">
    <source>
        <dbReference type="Proteomes" id="UP000198717"/>
    </source>
</evidence>
<evidence type="ECO:0000313" key="3">
    <source>
        <dbReference type="EMBL" id="SDE53872.1"/>
    </source>
</evidence>
<sequence>MSSCKPSSLTINDVVVNQDSNGRYCLNDLHRAAVASGINARTKEPGKFLSSPQIVALVHELTATLGDTQILGIAPVESIRGGPNQGTYVCRTLVFRYAAWVSAAFELKVYKVFEDYVDGRLVPTTPSFPVPKSLAEALRLAADLADKVEAKDRQLVAQKPAVEFLDRFVEAKSTKGLREVAKVLGLKEKDFVARLVDDGVMFRQSGRLLPSAEYQHRGYFEVKTGETRGYVYAQVRFTPAGIAWAAKRYAIPAEPGSPSSAHRLPMAPS</sequence>
<dbReference type="SMART" id="SM01252">
    <property type="entry name" value="KilA-N"/>
    <property type="match status" value="1"/>
</dbReference>
<dbReference type="Proteomes" id="UP000321224">
    <property type="component" value="Unassembled WGS sequence"/>
</dbReference>
<protein>
    <submittedName>
        <fullName evidence="3">Phage antirepressor protein YoqD, KilAC domain</fullName>
    </submittedName>
</protein>
<dbReference type="EMBL" id="FNAJ01000008">
    <property type="protein sequence ID" value="SDE53872.1"/>
    <property type="molecule type" value="Genomic_DNA"/>
</dbReference>
<keyword evidence="4" id="KW-1185">Reference proteome</keyword>
<dbReference type="RefSeq" id="WP_147093060.1">
    <property type="nucleotide sequence ID" value="NZ_BJVY01000074.1"/>
</dbReference>
<dbReference type="Pfam" id="PF04383">
    <property type="entry name" value="KilA-N"/>
    <property type="match status" value="1"/>
</dbReference>
<accession>A0A511HPD8</accession>